<dbReference type="Proteomes" id="UP000011134">
    <property type="component" value="Unassembled WGS sequence"/>
</dbReference>
<accession>L8JHN6</accession>
<dbReference type="AlphaFoldDB" id="L8JHN6"/>
<name>L8JHN6_9GAMM</name>
<reference evidence="1 2" key="1">
    <citation type="submission" date="2012-12" db="EMBL/GenBank/DDBJ databases">
        <title>Genome Assembly of Photobacterium sp. AK15.</title>
        <authorList>
            <person name="Khatri I."/>
            <person name="Vaidya B."/>
            <person name="Srinivas T.N.R."/>
            <person name="Subramanian S."/>
            <person name="Pinnaka A."/>
        </authorList>
    </citation>
    <scope>NUCLEOTIDE SEQUENCE [LARGE SCALE GENOMIC DNA]</scope>
    <source>
        <strain evidence="1 2">AK15</strain>
    </source>
</reference>
<dbReference type="RefSeq" id="WP_007464114.1">
    <property type="nucleotide sequence ID" value="NZ_AMZO01000006.1"/>
</dbReference>
<dbReference type="GO" id="GO:0015074">
    <property type="term" value="P:DNA integration"/>
    <property type="evidence" value="ECO:0007669"/>
    <property type="project" value="InterPro"/>
</dbReference>
<evidence type="ECO:0000313" key="2">
    <source>
        <dbReference type="Proteomes" id="UP000011134"/>
    </source>
</evidence>
<dbReference type="GO" id="GO:0003677">
    <property type="term" value="F:DNA binding"/>
    <property type="evidence" value="ECO:0007669"/>
    <property type="project" value="InterPro"/>
</dbReference>
<comment type="caution">
    <text evidence="1">The sequence shown here is derived from an EMBL/GenBank/DDBJ whole genome shotgun (WGS) entry which is preliminary data.</text>
</comment>
<sequence>MAILKEFNLADLREDVAVPKPVWVEEIKSLPQSMRDNIIVSYDSTGVPRSWFRDDQWYMAGHFLVNTTTTTTLDFTRLHKEFREAVKVYIWEHMYAKGKPKALRTLNNNIDSMSSVSLLIQAVGGSGWEYLESEEHYQKWLAEIGCRKYSSATLEQYFAAVNRFHQYGLIGRSISEVKKLAKELGQPSKQTICLPEEIAIPLYSQALSIVKEWHPYADAIKNASADLFEAMNDKKLWKARESKEKTKFQKQLKEKHGVPSNFALNGLWGGHSWLAGMCYLVIAGFTGMRYNEIASATELAYHEKQVDDNNVIPYVHSVVTKTNDGVPLEADWVTIPDVKLALELWRTIFEPHRKICRKNLEASDYDADMKKKLLSEINGLCVPPRLVRMKKKPSFVWSSGNIGERINNEISALVKSFEKENKGKKSPLRLNEKTLAEFNVANEDYVGEYKEDDVIHYSTHMSRRTLAVFVLRNRLGSLIDLKHQFKHLNVYMTQWYTNGSMHVAFMDMMMDPEFQDELREMHVDIQTDIILEFYNDDVLGGKKGKSIMAEREQNDGYIEGEGKIYITRAEVKKRIETGILSVVDLPFGYCTNATCSRICNSEQSTVTCTNEVITLNKAKKLIPHYELLIRKFERRNSSNRYMPSILHKDRMDIIALQKTFNDLGIEHRAYEPIINNINQSIVMSA</sequence>
<evidence type="ECO:0000313" key="1">
    <source>
        <dbReference type="EMBL" id="ELR66967.1"/>
    </source>
</evidence>
<dbReference type="EMBL" id="AMZO01000006">
    <property type="protein sequence ID" value="ELR66967.1"/>
    <property type="molecule type" value="Genomic_DNA"/>
</dbReference>
<proteinExistence type="predicted"/>
<protein>
    <recommendedName>
        <fullName evidence="3">Integrase</fullName>
    </recommendedName>
</protein>
<dbReference type="GO" id="GO:0006310">
    <property type="term" value="P:DNA recombination"/>
    <property type="evidence" value="ECO:0007669"/>
    <property type="project" value="InterPro"/>
</dbReference>
<gene>
    <name evidence="1" type="ORF">C942_04671</name>
</gene>
<dbReference type="Gene3D" id="1.10.443.10">
    <property type="entry name" value="Intergrase catalytic core"/>
    <property type="match status" value="1"/>
</dbReference>
<organism evidence="1 2">
    <name type="scientific">Photobacterium marinum</name>
    <dbReference type="NCBI Taxonomy" id="1056511"/>
    <lineage>
        <taxon>Bacteria</taxon>
        <taxon>Pseudomonadati</taxon>
        <taxon>Pseudomonadota</taxon>
        <taxon>Gammaproteobacteria</taxon>
        <taxon>Vibrionales</taxon>
        <taxon>Vibrionaceae</taxon>
        <taxon>Photobacterium</taxon>
    </lineage>
</organism>
<dbReference type="PATRIC" id="fig|1056511.3.peg.1505"/>
<keyword evidence="2" id="KW-1185">Reference proteome</keyword>
<evidence type="ECO:0008006" key="3">
    <source>
        <dbReference type="Google" id="ProtNLM"/>
    </source>
</evidence>
<dbReference type="InterPro" id="IPR013762">
    <property type="entry name" value="Integrase-like_cat_sf"/>
</dbReference>
<dbReference type="OrthoDB" id="8768428at2"/>